<dbReference type="EMBL" id="FJOG01000042">
    <property type="protein sequence ID" value="CZR67150.1"/>
    <property type="molecule type" value="Genomic_DNA"/>
</dbReference>
<dbReference type="PANTHER" id="PTHR43130">
    <property type="entry name" value="ARAC-FAMILY TRANSCRIPTIONAL REGULATOR"/>
    <property type="match status" value="1"/>
</dbReference>
<dbReference type="InterPro" id="IPR029062">
    <property type="entry name" value="Class_I_gatase-like"/>
</dbReference>
<dbReference type="Gene3D" id="3.40.50.880">
    <property type="match status" value="1"/>
</dbReference>
<reference evidence="2 3" key="1">
    <citation type="submission" date="2016-03" db="EMBL/GenBank/DDBJ databases">
        <authorList>
            <person name="Ploux O."/>
        </authorList>
    </citation>
    <scope>NUCLEOTIDE SEQUENCE [LARGE SCALE GENOMIC DNA]</scope>
    <source>
        <strain evidence="2 3">UAMH 11012</strain>
    </source>
</reference>
<evidence type="ECO:0000313" key="3">
    <source>
        <dbReference type="Proteomes" id="UP000184330"/>
    </source>
</evidence>
<dbReference type="STRING" id="576137.A0A1L7XQ37"/>
<keyword evidence="3" id="KW-1185">Reference proteome</keyword>
<dbReference type="Pfam" id="PF01965">
    <property type="entry name" value="DJ-1_PfpI"/>
    <property type="match status" value="1"/>
</dbReference>
<dbReference type="Proteomes" id="UP000184330">
    <property type="component" value="Unassembled WGS sequence"/>
</dbReference>
<evidence type="ECO:0000313" key="2">
    <source>
        <dbReference type="EMBL" id="CZR67150.1"/>
    </source>
</evidence>
<proteinExistence type="predicted"/>
<name>A0A1L7XQ37_9HELO</name>
<gene>
    <name evidence="2" type="ORF">PAC_17049</name>
</gene>
<accession>A0A1L7XQ37</accession>
<dbReference type="InterPro" id="IPR002818">
    <property type="entry name" value="DJ-1/PfpI"/>
</dbReference>
<feature type="domain" description="DJ-1/PfpI" evidence="1">
    <location>
        <begin position="11"/>
        <end position="172"/>
    </location>
</feature>
<evidence type="ECO:0000259" key="1">
    <source>
        <dbReference type="Pfam" id="PF01965"/>
    </source>
</evidence>
<dbReference type="SUPFAM" id="SSF52317">
    <property type="entry name" value="Class I glutamine amidotransferase-like"/>
    <property type="match status" value="1"/>
</dbReference>
<dbReference type="PANTHER" id="PTHR43130:SF3">
    <property type="entry name" value="HTH-TYPE TRANSCRIPTIONAL REGULATOR RV1931C"/>
    <property type="match status" value="1"/>
</dbReference>
<sequence>MAATGSNPIIKVLITLYPGMDAMDVVGPLGVLSYARHDIDDAKTKAFQIALAAKENDAEEDDDAVPTQGAVSAQGTFVGAHMTYVEAYECLEEFDILIVPGGGNTDDMVDMFDKSEPPEPLGLIKRYADIQAKDPKKERTLFAVSTGSLFLAHLGLLNGLSATTHPYEFTKFEKICSASAQRELADRCDVMEERYVVNNLRYDLGNLDENPYVRRKADVAARRPSMQQRKGSNAWKESNTRRESIIRRSEIRLGGLRVITTGGMTCGFDASLYLVAIMVSDEASAEVGRFMQYEWKKGIVIDGIDI</sequence>
<organism evidence="2 3">
    <name type="scientific">Phialocephala subalpina</name>
    <dbReference type="NCBI Taxonomy" id="576137"/>
    <lineage>
        <taxon>Eukaryota</taxon>
        <taxon>Fungi</taxon>
        <taxon>Dikarya</taxon>
        <taxon>Ascomycota</taxon>
        <taxon>Pezizomycotina</taxon>
        <taxon>Leotiomycetes</taxon>
        <taxon>Helotiales</taxon>
        <taxon>Mollisiaceae</taxon>
        <taxon>Phialocephala</taxon>
        <taxon>Phialocephala fortinii species complex</taxon>
    </lineage>
</organism>
<dbReference type="OrthoDB" id="543156at2759"/>
<dbReference type="InterPro" id="IPR052158">
    <property type="entry name" value="INH-QAR"/>
</dbReference>
<dbReference type="AlphaFoldDB" id="A0A1L7XQ37"/>
<protein>
    <recommendedName>
        <fullName evidence="1">DJ-1/PfpI domain-containing protein</fullName>
    </recommendedName>
</protein>